<protein>
    <recommendedName>
        <fullName evidence="4">Bll5565 protein</fullName>
    </recommendedName>
</protein>
<keyword evidence="1" id="KW-1133">Transmembrane helix</keyword>
<feature type="transmembrane region" description="Helical" evidence="1">
    <location>
        <begin position="6"/>
        <end position="24"/>
    </location>
</feature>
<proteinExistence type="predicted"/>
<accession>A0ABT7QZD2</accession>
<evidence type="ECO:0000256" key="1">
    <source>
        <dbReference type="SAM" id="Phobius"/>
    </source>
</evidence>
<dbReference type="RefSeq" id="WP_289413984.1">
    <property type="nucleotide sequence ID" value="NZ_JAQIBD010000003.1"/>
</dbReference>
<organism evidence="2 3">
    <name type="scientific">Sulfurovum zhangzhouensis</name>
    <dbReference type="NCBI Taxonomy" id="3019067"/>
    <lineage>
        <taxon>Bacteria</taxon>
        <taxon>Pseudomonadati</taxon>
        <taxon>Campylobacterota</taxon>
        <taxon>Epsilonproteobacteria</taxon>
        <taxon>Campylobacterales</taxon>
        <taxon>Sulfurovaceae</taxon>
        <taxon>Sulfurovum</taxon>
    </lineage>
</organism>
<evidence type="ECO:0000313" key="3">
    <source>
        <dbReference type="Proteomes" id="UP001169069"/>
    </source>
</evidence>
<sequence>MLTTVIHRIITLLQLIFVITFIVFEELIWEGIAKPIYTYVHGLRILQRIEVRVHDANPSLILSIFVVLLALVESFGIYAGVLFVSGQVILGVILYVAKIPVAAFTFWLFRVTEDKLMQFGWFKWIYEKIMDAVDWLKSSDIYIQTMNRLKMVKMKLKEWFKTFKSKYFAKESPFVTKIKQFYKAIKTILRRS</sequence>
<keyword evidence="1" id="KW-0812">Transmembrane</keyword>
<feature type="transmembrane region" description="Helical" evidence="1">
    <location>
        <begin position="88"/>
        <end position="109"/>
    </location>
</feature>
<gene>
    <name evidence="2" type="ORF">PGH07_08425</name>
</gene>
<feature type="transmembrane region" description="Helical" evidence="1">
    <location>
        <begin position="60"/>
        <end position="82"/>
    </location>
</feature>
<evidence type="ECO:0008006" key="4">
    <source>
        <dbReference type="Google" id="ProtNLM"/>
    </source>
</evidence>
<comment type="caution">
    <text evidence="2">The sequence shown here is derived from an EMBL/GenBank/DDBJ whole genome shotgun (WGS) entry which is preliminary data.</text>
</comment>
<reference evidence="2" key="1">
    <citation type="submission" date="2023-01" db="EMBL/GenBank/DDBJ databases">
        <title>Sulfurovum sp. zt1-1 genome assembly.</title>
        <authorList>
            <person name="Wang J."/>
        </authorList>
    </citation>
    <scope>NUCLEOTIDE SEQUENCE</scope>
    <source>
        <strain evidence="2">Zt1-1</strain>
    </source>
</reference>
<name>A0ABT7QZD2_9BACT</name>
<dbReference type="EMBL" id="JAQIBD010000003">
    <property type="protein sequence ID" value="MDM5272204.1"/>
    <property type="molecule type" value="Genomic_DNA"/>
</dbReference>
<evidence type="ECO:0000313" key="2">
    <source>
        <dbReference type="EMBL" id="MDM5272204.1"/>
    </source>
</evidence>
<dbReference type="Proteomes" id="UP001169069">
    <property type="component" value="Unassembled WGS sequence"/>
</dbReference>
<keyword evidence="3" id="KW-1185">Reference proteome</keyword>
<keyword evidence="1" id="KW-0472">Membrane</keyword>